<dbReference type="AlphaFoldDB" id="A0A392R0G6"/>
<dbReference type="PANTHER" id="PTHR32166:SF115">
    <property type="entry name" value="DUF659 DOMAIN-CONTAINING PROTEIN"/>
    <property type="match status" value="1"/>
</dbReference>
<organism evidence="1 2">
    <name type="scientific">Trifolium medium</name>
    <dbReference type="NCBI Taxonomy" id="97028"/>
    <lineage>
        <taxon>Eukaryota</taxon>
        <taxon>Viridiplantae</taxon>
        <taxon>Streptophyta</taxon>
        <taxon>Embryophyta</taxon>
        <taxon>Tracheophyta</taxon>
        <taxon>Spermatophyta</taxon>
        <taxon>Magnoliopsida</taxon>
        <taxon>eudicotyledons</taxon>
        <taxon>Gunneridae</taxon>
        <taxon>Pentapetalae</taxon>
        <taxon>rosids</taxon>
        <taxon>fabids</taxon>
        <taxon>Fabales</taxon>
        <taxon>Fabaceae</taxon>
        <taxon>Papilionoideae</taxon>
        <taxon>50 kb inversion clade</taxon>
        <taxon>NPAAA clade</taxon>
        <taxon>Hologalegina</taxon>
        <taxon>IRL clade</taxon>
        <taxon>Trifolieae</taxon>
        <taxon>Trifolium</taxon>
    </lineage>
</organism>
<dbReference type="SUPFAM" id="SSF53098">
    <property type="entry name" value="Ribonuclease H-like"/>
    <property type="match status" value="1"/>
</dbReference>
<dbReference type="Proteomes" id="UP000265520">
    <property type="component" value="Unassembled WGS sequence"/>
</dbReference>
<protein>
    <submittedName>
        <fullName evidence="1">Uncharacterized protein</fullName>
    </submittedName>
</protein>
<dbReference type="PANTHER" id="PTHR32166">
    <property type="entry name" value="OSJNBA0013A04.12 PROTEIN"/>
    <property type="match status" value="1"/>
</dbReference>
<name>A0A392R0G6_9FABA</name>
<sequence>MVVMEEAFKVMFMEDPHAREVAGLVQNGVFWNELEAVYSLVKIIKGMVQDIEVERPLIGRCLPLWEELRTKVKEWCGKYNIVEGPVEKILEKRFRKNYHPAWSAAFILDPLYLIKDTSGKYLPPFKFLTREQEKDVDKLLTRLASREEAHVVLMEL</sequence>
<dbReference type="InterPro" id="IPR012337">
    <property type="entry name" value="RNaseH-like_sf"/>
</dbReference>
<accession>A0A392R0G6</accession>
<evidence type="ECO:0000313" key="1">
    <source>
        <dbReference type="EMBL" id="MCI30058.1"/>
    </source>
</evidence>
<dbReference type="EMBL" id="LXQA010176740">
    <property type="protein sequence ID" value="MCI30058.1"/>
    <property type="molecule type" value="Genomic_DNA"/>
</dbReference>
<feature type="non-terminal residue" evidence="1">
    <location>
        <position position="156"/>
    </location>
</feature>
<comment type="caution">
    <text evidence="1">The sequence shown here is derived from an EMBL/GenBank/DDBJ whole genome shotgun (WGS) entry which is preliminary data.</text>
</comment>
<reference evidence="1 2" key="1">
    <citation type="journal article" date="2018" name="Front. Plant Sci.">
        <title>Red Clover (Trifolium pratense) and Zigzag Clover (T. medium) - A Picture of Genomic Similarities and Differences.</title>
        <authorList>
            <person name="Dluhosova J."/>
            <person name="Istvanek J."/>
            <person name="Nedelnik J."/>
            <person name="Repkova J."/>
        </authorList>
    </citation>
    <scope>NUCLEOTIDE SEQUENCE [LARGE SCALE GENOMIC DNA]</scope>
    <source>
        <strain evidence="2">cv. 10/8</strain>
        <tissue evidence="1">Leaf</tissue>
    </source>
</reference>
<proteinExistence type="predicted"/>
<keyword evidence="2" id="KW-1185">Reference proteome</keyword>
<evidence type="ECO:0000313" key="2">
    <source>
        <dbReference type="Proteomes" id="UP000265520"/>
    </source>
</evidence>